<feature type="domain" description="RCK N-terminal" evidence="12">
    <location>
        <begin position="232"/>
        <end position="350"/>
    </location>
</feature>
<dbReference type="FunFam" id="3.30.70.1450:FF:000001">
    <property type="entry name" value="Trk system potassium transporter TrkA"/>
    <property type="match status" value="1"/>
</dbReference>
<dbReference type="SUPFAM" id="SSF116726">
    <property type="entry name" value="TrkA C-terminal domain-like"/>
    <property type="match status" value="2"/>
</dbReference>
<dbReference type="Pfam" id="PF02080">
    <property type="entry name" value="TrkA_C"/>
    <property type="match status" value="2"/>
</dbReference>
<dbReference type="InterPro" id="IPR036291">
    <property type="entry name" value="NAD(P)-bd_dom_sf"/>
</dbReference>
<keyword evidence="3" id="KW-0813">Transport</keyword>
<dbReference type="AlphaFoldDB" id="A0A432ZES3"/>
<reference evidence="14 15" key="1">
    <citation type="journal article" date="2011" name="Front. Microbiol.">
        <title>Genomic signatures of strain selection and enhancement in Bacillus atrophaeus var. globigii, a historical biowarfare simulant.</title>
        <authorList>
            <person name="Gibbons H.S."/>
            <person name="Broomall S.M."/>
            <person name="McNew L.A."/>
            <person name="Daligault H."/>
            <person name="Chapman C."/>
            <person name="Bruce D."/>
            <person name="Karavis M."/>
            <person name="Krepps M."/>
            <person name="McGregor P.A."/>
            <person name="Hong C."/>
            <person name="Park K.H."/>
            <person name="Akmal A."/>
            <person name="Feldman A."/>
            <person name="Lin J.S."/>
            <person name="Chang W.E."/>
            <person name="Higgs B.W."/>
            <person name="Demirev P."/>
            <person name="Lindquist J."/>
            <person name="Liem A."/>
            <person name="Fochler E."/>
            <person name="Read T.D."/>
            <person name="Tapia R."/>
            <person name="Johnson S."/>
            <person name="Bishop-Lilly K.A."/>
            <person name="Detter C."/>
            <person name="Han C."/>
            <person name="Sozhamannan S."/>
            <person name="Rosenzweig C.N."/>
            <person name="Skowronski E.W."/>
        </authorList>
    </citation>
    <scope>NUCLEOTIDE SEQUENCE [LARGE SCALE GENOMIC DNA]</scope>
    <source>
        <strain evidence="14 15">PIT1</strain>
    </source>
</reference>
<dbReference type="PROSITE" id="PS51201">
    <property type="entry name" value="RCK_N"/>
    <property type="match status" value="2"/>
</dbReference>
<dbReference type="InterPro" id="IPR006037">
    <property type="entry name" value="RCK_C"/>
</dbReference>
<dbReference type="PANTHER" id="PTHR43833:SF5">
    <property type="entry name" value="TRK SYSTEM POTASSIUM UPTAKE PROTEIN TRKA"/>
    <property type="match status" value="1"/>
</dbReference>
<keyword evidence="7" id="KW-0677">Repeat</keyword>
<dbReference type="InterPro" id="IPR036721">
    <property type="entry name" value="RCK_C_sf"/>
</dbReference>
<accession>A0A432ZES3</accession>
<dbReference type="FunFam" id="3.30.70.1450:FF:000002">
    <property type="entry name" value="Trk system potassium transporter TrkA"/>
    <property type="match status" value="1"/>
</dbReference>
<comment type="subcellular location">
    <subcellularLocation>
        <location evidence="1">Cell inner membrane</location>
        <topology evidence="1">Peripheral membrane protein</topology>
        <orientation evidence="1">Cytoplasmic side</orientation>
    </subcellularLocation>
</comment>
<keyword evidence="10" id="KW-0406">Ion transport</keyword>
<evidence type="ECO:0000256" key="8">
    <source>
        <dbReference type="ARBA" id="ARBA00022958"/>
    </source>
</evidence>
<dbReference type="PANTHER" id="PTHR43833">
    <property type="entry name" value="POTASSIUM CHANNEL PROTEIN 2-RELATED-RELATED"/>
    <property type="match status" value="1"/>
</dbReference>
<evidence type="ECO:0000256" key="5">
    <source>
        <dbReference type="ARBA" id="ARBA00022519"/>
    </source>
</evidence>
<name>A0A432ZES3_9GAMM</name>
<evidence type="ECO:0000256" key="10">
    <source>
        <dbReference type="ARBA" id="ARBA00023065"/>
    </source>
</evidence>
<dbReference type="EMBL" id="PIQG01000004">
    <property type="protein sequence ID" value="RUO76399.1"/>
    <property type="molecule type" value="Genomic_DNA"/>
</dbReference>
<gene>
    <name evidence="14" type="ORF">CWI83_08540</name>
</gene>
<keyword evidence="11" id="KW-0472">Membrane</keyword>
<evidence type="ECO:0000256" key="11">
    <source>
        <dbReference type="ARBA" id="ARBA00023136"/>
    </source>
</evidence>
<evidence type="ECO:0000256" key="2">
    <source>
        <dbReference type="ARBA" id="ARBA00017378"/>
    </source>
</evidence>
<dbReference type="GO" id="GO:0015079">
    <property type="term" value="F:potassium ion transmembrane transporter activity"/>
    <property type="evidence" value="ECO:0007669"/>
    <property type="project" value="InterPro"/>
</dbReference>
<dbReference type="NCBIfam" id="NF007031">
    <property type="entry name" value="PRK09496.1-2"/>
    <property type="match status" value="1"/>
</dbReference>
<dbReference type="PRINTS" id="PR00335">
    <property type="entry name" value="KUPTAKETRKA"/>
</dbReference>
<dbReference type="InterPro" id="IPR050721">
    <property type="entry name" value="Trk_Ktr_HKT_K-transport"/>
</dbReference>
<keyword evidence="5" id="KW-0997">Cell inner membrane</keyword>
<keyword evidence="15" id="KW-1185">Reference proteome</keyword>
<dbReference type="FunFam" id="3.40.50.720:FF:000027">
    <property type="entry name" value="Trk system potassium transporter TrkA"/>
    <property type="match status" value="1"/>
</dbReference>
<dbReference type="Gene3D" id="3.30.70.1450">
    <property type="entry name" value="Regulator of K+ conductance, C-terminal domain"/>
    <property type="match status" value="2"/>
</dbReference>
<dbReference type="PROSITE" id="PS51202">
    <property type="entry name" value="RCK_C"/>
    <property type="match status" value="2"/>
</dbReference>
<evidence type="ECO:0000256" key="3">
    <source>
        <dbReference type="ARBA" id="ARBA00022448"/>
    </source>
</evidence>
<keyword evidence="4" id="KW-1003">Cell membrane</keyword>
<dbReference type="RefSeq" id="WP_126828086.1">
    <property type="nucleotide sequence ID" value="NZ_PIQG01000004.1"/>
</dbReference>
<dbReference type="SUPFAM" id="SSF51735">
    <property type="entry name" value="NAD(P)-binding Rossmann-fold domains"/>
    <property type="match status" value="2"/>
</dbReference>
<keyword evidence="9" id="KW-0520">NAD</keyword>
<evidence type="ECO:0000313" key="15">
    <source>
        <dbReference type="Proteomes" id="UP000288279"/>
    </source>
</evidence>
<evidence type="ECO:0000256" key="1">
    <source>
        <dbReference type="ARBA" id="ARBA00004515"/>
    </source>
</evidence>
<evidence type="ECO:0000259" key="13">
    <source>
        <dbReference type="PROSITE" id="PS51202"/>
    </source>
</evidence>
<dbReference type="NCBIfam" id="NF007039">
    <property type="entry name" value="PRK09496.3-2"/>
    <property type="match status" value="1"/>
</dbReference>
<evidence type="ECO:0000256" key="9">
    <source>
        <dbReference type="ARBA" id="ARBA00023027"/>
    </source>
</evidence>
<evidence type="ECO:0000256" key="4">
    <source>
        <dbReference type="ARBA" id="ARBA00022475"/>
    </source>
</evidence>
<dbReference type="GO" id="GO:0005886">
    <property type="term" value="C:plasma membrane"/>
    <property type="evidence" value="ECO:0007669"/>
    <property type="project" value="UniProtKB-SubCell"/>
</dbReference>
<organism evidence="14 15">
    <name type="scientific">Pseudidiomarina taiwanensis</name>
    <dbReference type="NCBI Taxonomy" id="337250"/>
    <lineage>
        <taxon>Bacteria</taxon>
        <taxon>Pseudomonadati</taxon>
        <taxon>Pseudomonadota</taxon>
        <taxon>Gammaproteobacteria</taxon>
        <taxon>Alteromonadales</taxon>
        <taxon>Idiomarinaceae</taxon>
        <taxon>Pseudidiomarina</taxon>
    </lineage>
</organism>
<proteinExistence type="predicted"/>
<keyword evidence="8" id="KW-0630">Potassium</keyword>
<evidence type="ECO:0000256" key="7">
    <source>
        <dbReference type="ARBA" id="ARBA00022737"/>
    </source>
</evidence>
<dbReference type="Proteomes" id="UP000288279">
    <property type="component" value="Unassembled WGS sequence"/>
</dbReference>
<feature type="domain" description="RCK N-terminal" evidence="12">
    <location>
        <begin position="1"/>
        <end position="123"/>
    </location>
</feature>
<dbReference type="FunFam" id="3.40.50.720:FF:000042">
    <property type="entry name" value="Trk system potassium transporter TrkA"/>
    <property type="match status" value="1"/>
</dbReference>
<dbReference type="NCBIfam" id="NF007032">
    <property type="entry name" value="PRK09496.1-4"/>
    <property type="match status" value="1"/>
</dbReference>
<keyword evidence="6" id="KW-0633">Potassium transport</keyword>
<sequence length="460" mass="51123">MKIIILGGGQVGRTLAENLVGEDNDITVVDHDPNLLEQLSSNHDIRTICGHASHPRILRDAGCADADMLVAVTPSDETNMLACQIAYSLYKTPKRIARIRSQEYVDFKDELFHNDDMPVEHIISPEQKVTHYIKRLVDYPGALQVMEFAGGRASLVAVKAYYGGKLVGHAISSLKDHMPNIETRVAAIFRKGQAIKPMGTTIIEAGDEVFFITDTRNVRIVMEEMQKLEHQYRRVMIAGGGNIGAGLAAMLEENHHVKIIERSRERCDLISQTLQHTYVLEGDITDARLLSDEHIEDIDVFIALTDDDEANIMSAMLAKRMGAKKTMVLIQRQHYIDLVEDSTINIDIAISPQRATVSALLSMVRRGDIVNAYSLRRGAAEAIEAIAHGDENTSKVIGKAINEIKLPPGTTIGAIVRGHEVVIAHDDTIIHADDHVILFLVDKKYVREVERLFQPSALFF</sequence>
<dbReference type="InterPro" id="IPR003148">
    <property type="entry name" value="RCK_N"/>
</dbReference>
<feature type="domain" description="RCK C-terminal" evidence="13">
    <location>
        <begin position="370"/>
        <end position="455"/>
    </location>
</feature>
<evidence type="ECO:0000313" key="14">
    <source>
        <dbReference type="EMBL" id="RUO76399.1"/>
    </source>
</evidence>
<evidence type="ECO:0000256" key="6">
    <source>
        <dbReference type="ARBA" id="ARBA00022538"/>
    </source>
</evidence>
<dbReference type="Gene3D" id="3.40.50.720">
    <property type="entry name" value="NAD(P)-binding Rossmann-like Domain"/>
    <property type="match status" value="2"/>
</dbReference>
<evidence type="ECO:0000259" key="12">
    <source>
        <dbReference type="PROSITE" id="PS51201"/>
    </source>
</evidence>
<feature type="domain" description="RCK C-terminal" evidence="13">
    <location>
        <begin position="143"/>
        <end position="227"/>
    </location>
</feature>
<dbReference type="NCBIfam" id="NF007030">
    <property type="entry name" value="PRK09496.1-1"/>
    <property type="match status" value="1"/>
</dbReference>
<comment type="caution">
    <text evidence="14">The sequence shown here is derived from an EMBL/GenBank/DDBJ whole genome shotgun (WGS) entry which is preliminary data.</text>
</comment>
<dbReference type="Pfam" id="PF02254">
    <property type="entry name" value="TrkA_N"/>
    <property type="match status" value="2"/>
</dbReference>
<dbReference type="OrthoDB" id="9775180at2"/>
<protein>
    <recommendedName>
        <fullName evidence="2">Trk system potassium uptake protein TrkA</fullName>
    </recommendedName>
</protein>
<dbReference type="InterPro" id="IPR006036">
    <property type="entry name" value="K_uptake_TrkA"/>
</dbReference>